<dbReference type="Gene3D" id="3.40.50.720">
    <property type="entry name" value="NAD(P)-binding Rossmann-like Domain"/>
    <property type="match status" value="1"/>
</dbReference>
<keyword evidence="2" id="KW-1133">Transmembrane helix</keyword>
<protein>
    <recommendedName>
        <fullName evidence="5">Dehydrogenase/reductase SDR family member 7</fullName>
    </recommendedName>
</protein>
<keyword evidence="2" id="KW-0812">Transmembrane</keyword>
<dbReference type="InterPro" id="IPR036291">
    <property type="entry name" value="NAD(P)-bd_dom_sf"/>
</dbReference>
<reference evidence="3" key="1">
    <citation type="submission" date="2020-11" db="EMBL/GenBank/DDBJ databases">
        <authorList>
            <person name="Tran Van P."/>
        </authorList>
    </citation>
    <scope>NUCLEOTIDE SEQUENCE</scope>
</reference>
<evidence type="ECO:0008006" key="5">
    <source>
        <dbReference type="Google" id="ProtNLM"/>
    </source>
</evidence>
<dbReference type="EMBL" id="OC872388">
    <property type="protein sequence ID" value="CAD7635842.1"/>
    <property type="molecule type" value="Genomic_DNA"/>
</dbReference>
<dbReference type="GO" id="GO:0016491">
    <property type="term" value="F:oxidoreductase activity"/>
    <property type="evidence" value="ECO:0007669"/>
    <property type="project" value="UniProtKB-KW"/>
</dbReference>
<evidence type="ECO:0000313" key="4">
    <source>
        <dbReference type="Proteomes" id="UP000759131"/>
    </source>
</evidence>
<dbReference type="OrthoDB" id="47007at2759"/>
<dbReference type="Proteomes" id="UP000759131">
    <property type="component" value="Unassembled WGS sequence"/>
</dbReference>
<dbReference type="InterPro" id="IPR053011">
    <property type="entry name" value="SDR_family_member_7"/>
</dbReference>
<proteinExistence type="predicted"/>
<evidence type="ECO:0000313" key="3">
    <source>
        <dbReference type="EMBL" id="CAD7635842.1"/>
    </source>
</evidence>
<sequence>MYEIIAKNMWEIIIGFAIISIIIVLLIVWLFSRLDCDLQLILYEKFGHSVNDLNGKVCWITGASSGIGESLAYLLATNGIKLVLSGTNHQRLQHVKTQCVSFGQLDDKDVLIVCFDIKDHEKHQQCLEQVLAHFKRLDILVSNAGRSQRAAFQDINISVDKEIFDINVFGLIGLARVVLKYFLEQQIKGQFVVTSSAAGKIGAPQSSSYTGSKHALHGYFECLRNEVQSLGMCVTVVCPGPVYSRILESLYTDRIDVKVNNETNHKNRHRMETSRCAYLMAVGVANGLDELWICRQPLLSLYYLTQYAPTITRRLMPRLASPERLYSVREGVKQV</sequence>
<keyword evidence="2" id="KW-0472">Membrane</keyword>
<dbReference type="PANTHER" id="PTHR44269:SF1">
    <property type="entry name" value="DEHYDROGENASE_REDUCTASE SDR FAMILY MEMBER 7"/>
    <property type="match status" value="1"/>
</dbReference>
<keyword evidence="1" id="KW-0560">Oxidoreductase</keyword>
<dbReference type="SUPFAM" id="SSF51735">
    <property type="entry name" value="NAD(P)-binding Rossmann-fold domains"/>
    <property type="match status" value="1"/>
</dbReference>
<dbReference type="InterPro" id="IPR002347">
    <property type="entry name" value="SDR_fam"/>
</dbReference>
<evidence type="ECO:0000256" key="2">
    <source>
        <dbReference type="SAM" id="Phobius"/>
    </source>
</evidence>
<evidence type="ECO:0000256" key="1">
    <source>
        <dbReference type="ARBA" id="ARBA00023002"/>
    </source>
</evidence>
<keyword evidence="4" id="KW-1185">Reference proteome</keyword>
<dbReference type="InterPro" id="IPR020904">
    <property type="entry name" value="Sc_DH/Rdtase_CS"/>
</dbReference>
<feature type="transmembrane region" description="Helical" evidence="2">
    <location>
        <begin position="12"/>
        <end position="31"/>
    </location>
</feature>
<dbReference type="PANTHER" id="PTHR44269">
    <property type="entry name" value="DEHYDROGENASE/REDUCTASE SDR FAMILY MEMBER 7-RELATED"/>
    <property type="match status" value="1"/>
</dbReference>
<dbReference type="EMBL" id="CAJPIZ010017813">
    <property type="protein sequence ID" value="CAG2116272.1"/>
    <property type="molecule type" value="Genomic_DNA"/>
</dbReference>
<dbReference type="AlphaFoldDB" id="A0A7R9L6X7"/>
<accession>A0A7R9L6X7</accession>
<dbReference type="Pfam" id="PF00106">
    <property type="entry name" value="adh_short"/>
    <property type="match status" value="1"/>
</dbReference>
<dbReference type="PRINTS" id="PR00081">
    <property type="entry name" value="GDHRDH"/>
</dbReference>
<name>A0A7R9L6X7_9ACAR</name>
<gene>
    <name evidence="3" type="ORF">OSB1V03_LOCUS16233</name>
</gene>
<organism evidence="3">
    <name type="scientific">Medioppia subpectinata</name>
    <dbReference type="NCBI Taxonomy" id="1979941"/>
    <lineage>
        <taxon>Eukaryota</taxon>
        <taxon>Metazoa</taxon>
        <taxon>Ecdysozoa</taxon>
        <taxon>Arthropoda</taxon>
        <taxon>Chelicerata</taxon>
        <taxon>Arachnida</taxon>
        <taxon>Acari</taxon>
        <taxon>Acariformes</taxon>
        <taxon>Sarcoptiformes</taxon>
        <taxon>Oribatida</taxon>
        <taxon>Brachypylina</taxon>
        <taxon>Oppioidea</taxon>
        <taxon>Oppiidae</taxon>
        <taxon>Medioppia</taxon>
    </lineage>
</organism>
<dbReference type="PROSITE" id="PS00061">
    <property type="entry name" value="ADH_SHORT"/>
    <property type="match status" value="1"/>
</dbReference>